<evidence type="ECO:0000256" key="19">
    <source>
        <dbReference type="ARBA" id="ARBA00023268"/>
    </source>
</evidence>
<evidence type="ECO:0000256" key="6">
    <source>
        <dbReference type="ARBA" id="ARBA00022484"/>
    </source>
</evidence>
<dbReference type="GO" id="GO:0044423">
    <property type="term" value="C:virion component"/>
    <property type="evidence" value="ECO:0007669"/>
    <property type="project" value="UniProtKB-KW"/>
</dbReference>
<evidence type="ECO:0000256" key="5">
    <source>
        <dbReference type="ARBA" id="ARBA00018602"/>
    </source>
</evidence>
<feature type="domain" description="Mononegavirus-type SAM-dependent 2'-O-MTase" evidence="30">
    <location>
        <begin position="1672"/>
        <end position="1870"/>
    </location>
</feature>
<evidence type="ECO:0000256" key="28">
    <source>
        <dbReference type="ARBA" id="ARBA00048548"/>
    </source>
</evidence>
<reference evidence="31" key="1">
    <citation type="submission" date="2018-05" db="EMBL/GenBank/DDBJ databases">
        <title>Adventitious viruses persistently infect three commonly used mosquito cell lines.</title>
        <authorList>
            <person name="Weger-Lucarelli J."/>
            <person name="Ruckert C."/>
            <person name="Grubaugh N.D."/>
            <person name="Misencik M.J."/>
            <person name="Armstrong P.M."/>
            <person name="Stenglein M.D."/>
            <person name="Ebel G.D."/>
            <person name="Brackney D.E."/>
        </authorList>
    </citation>
    <scope>NUCLEOTIDE SEQUENCE</scope>
    <source>
        <strain evidence="31">CC_H</strain>
    </source>
</reference>
<dbReference type="InterPro" id="IPR014023">
    <property type="entry name" value="Mononeg_RNA_pol_cat"/>
</dbReference>
<evidence type="ECO:0000256" key="17">
    <source>
        <dbReference type="ARBA" id="ARBA00023042"/>
    </source>
</evidence>
<sequence>MKKTNKTQRVSYERKMEDFDFCDLLDCQDEAAYADGEDELRGEFDEDGDKMYSDPGSVPGHLVDHDYTLDRPLIGEELDAFVSHMKGHLYNRHFSNGSWKFRESWLRDQGAKIEDLTGSATFHRWLVRLIRSPRPTGDIDKVLSEVDEGAKESFPIVSGFLKKWCDRKTSFKKRSDMKASTKQMGSIYLTFHQIVLMMNSSTESEGEGLGKMFGLKFDWRDGNPAFVGELSDLGKVFICNGVLIFDRYGQSLDRDMTLMVKDLAGGRFQTLIHSEFKEAPAYPTSHYKNILSLFEAGDELLKDLGSSAYSIIKLLEPVALEKMHVLASAARPLIPDFTQFGDHLKKEKLSAIQKSPKASNFFRLIEQSVDLNFLLTAFGSFRLWGHPFIDYLEGLKKLHENTTMGKQIDKAYAEALASDLAYKVLHDEFLKSRRWHVDGRLLPRDHPLKSYVDKNQWPSSGLIQSLGDIWHLLPLTPCFTVPDMFDPSIIYADKFHSPTRSEIIRLLTKGVGNIKSKSVLESFIQKPATNWKEFLERINREGLDLEHLAIALSAKEREIKDIGRFFALMTWELREYFVVTEYLIKLFYVPLFKGLTMADDLNTVTMKMLKASDGQSARDYKTITIANHIDYSKWNNHQRPEANNPVFKVMGQFLGLPNLFTRTHEFFSKAFIYYKNRSDLIGTDGTKLFNKPGPLVCWEGQPGGLEGLRQKGWSITNYLCIERQAKIRSTSLRALAQGDNQVLATRYTIRPHRSEQELVEHIQSAVYNNKAILDSVRAGTAKLGLIINENETLQSASLMVYGKVIMYRGLFTCLSEKRYSRVLCTTNDQLPNLSSVIGTIGTNCLTVCHYSDTPFDAILQYNWLGNFGRVMIEMHNPAIKRPMGDIIKSWTDEERRSYRLYFLLLDPALGGVGGMSLTRFLIRQFPDPITESLSFWSLVRELEISGEITTLAIKAGNPRMGKYRSSHFKKLIENPTGLNLPRGISSLTVLRTKIRHGLLANVEKIGNEVVKNSLRRVKADNGRFLSFLESIKPCFPRFVSEFYSSTFMGIVEGTISLFENSKSIRKNLKSKLGSEFDAIVVRSEFSSISGLKQGGNDRRSRLEWKCSSTKADDLRRMSWGGRVIGATVPHPLELLSCGKLQNLSCAECSAPGYQADYVAAVCPQEPFWRGPERGPYDPYLGSKTAETTSLIQPWEKETNVPLIRRAVALRKVISWFVERDSNLARILCNNVKALTGEDLGGLARGYKRTGSYNHRFYCARQSNGGFSGISPNWAGWFIITTNTLSHIGRDNFDFMFQSLIIFSQVTAVARQSHIKSRGTHHFHIKCLDCLRPVEEPTLDTVVEYTFPDMSVELAKWKPAEVPWFTIKPVIELQEGDWSALDFRVQSFHLGRILGFYYTDTRGQRGREVDDLFPIVLGKYVDPDGFIDGIVDGIFRASSLSLSHRKTATMGQNHAEALTSNFFSNASSLSRDGGFITLMTEPDMYQPIRRAPQRISPAYPSSRMDLSESISAILFQRYRSNIQASRKYCPMSADLWIFADFISVSVAGTFILADRACTVFFKNKLVKADKDQLAVISGIDSIVRSADTSQEYLDILMQSVKVYCTPNEGREAARQIRRIRAMSEMDVEEEPGEFNLRIPMWTRSTQVAYSVTPTVFSQVGVPDIRSPVISGLRLAQLATGSFYKIEAILDNAGLVYQDFISGGDGSGGCTATLLRRSISSRAIFNSLMAGENLSFRGSSPAPPSALVQMPAWIKSRCVNLENCWQKASDLRRPETWKQFQRTVSEHMMKVGLIFLDMELIGQTDEDEILDCLLKYGLSILRPHGKILYKTYAGQLLGSANNVLTKIGSCFHRVSLYQTSMTGSHSSEVYVLMESQVVSRSSIQYPDLSSCKDWLLDSFCFRTVDEERERALKLFNWESVEGIPRRFFPDLELEFHNLLRTSGIDPATVPIIAQNIYYSSPHQLPSILIGAILGGTESVFPTARFRRVSGLIPSDQKILKWSAMVFGVAYWLSLAMDEPGLYRKTHIVNQQGISFSYLVEYSDDQHTHGALKWSLSRDLGRTKTVRLDSQQAQQSRWIRALTRLCVSRNLDSDIDLIKSVARSIAPNVKVSTILARSGTLDVFTDEILLPPGKWGTGYEDEVDLMREPDEDSI</sequence>
<dbReference type="InterPro" id="IPR048397">
    <property type="entry name" value="Methyltrans_Mon_CD"/>
</dbReference>
<evidence type="ECO:0000256" key="12">
    <source>
        <dbReference type="ARBA" id="ARBA00022741"/>
    </source>
</evidence>
<keyword evidence="17" id="KW-0506">mRNA capping</keyword>
<proteinExistence type="predicted"/>
<evidence type="ECO:0000259" key="29">
    <source>
        <dbReference type="PROSITE" id="PS50526"/>
    </source>
</evidence>
<evidence type="ECO:0000256" key="27">
    <source>
        <dbReference type="ARBA" id="ARBA00047370"/>
    </source>
</evidence>
<evidence type="ECO:0000256" key="15">
    <source>
        <dbReference type="ARBA" id="ARBA00022844"/>
    </source>
</evidence>
<dbReference type="GO" id="GO:0003968">
    <property type="term" value="F:RNA-directed RNA polymerase activity"/>
    <property type="evidence" value="ECO:0007669"/>
    <property type="project" value="UniProtKB-KW"/>
</dbReference>
<dbReference type="EC" id="2.7.7.48" evidence="3"/>
<comment type="subcellular location">
    <subcellularLocation>
        <location evidence="1">Host cytoplasm</location>
    </subcellularLocation>
    <subcellularLocation>
        <location evidence="2">Virion</location>
    </subcellularLocation>
</comment>
<keyword evidence="6 31" id="KW-0696">RNA-directed RNA polymerase</keyword>
<dbReference type="InterPro" id="IPR026890">
    <property type="entry name" value="Mononeg_mRNAcap"/>
</dbReference>
<feature type="domain" description="RdRp catalytic" evidence="29">
    <location>
        <begin position="623"/>
        <end position="809"/>
    </location>
</feature>
<evidence type="ECO:0000259" key="30">
    <source>
        <dbReference type="PROSITE" id="PS51590"/>
    </source>
</evidence>
<dbReference type="Gene3D" id="3.40.50.150">
    <property type="entry name" value="Vaccinia Virus protein VP39"/>
    <property type="match status" value="1"/>
</dbReference>
<keyword evidence="16" id="KW-0693">Viral RNA replication</keyword>
<evidence type="ECO:0000256" key="21">
    <source>
        <dbReference type="ARBA" id="ARBA00024499"/>
    </source>
</evidence>
<dbReference type="InterPro" id="IPR025786">
    <property type="entry name" value="Mononega_L_MeTrfase"/>
</dbReference>
<keyword evidence="7" id="KW-0489">Methyltransferase</keyword>
<dbReference type="InterPro" id="IPR039530">
    <property type="entry name" value="L_methyltransferase_rhabdo"/>
</dbReference>
<comment type="catalytic activity">
    <reaction evidence="28">
        <text>GTP + H2O = GDP + phosphate + H(+)</text>
        <dbReference type="Rhea" id="RHEA:19669"/>
        <dbReference type="ChEBI" id="CHEBI:15377"/>
        <dbReference type="ChEBI" id="CHEBI:15378"/>
        <dbReference type="ChEBI" id="CHEBI:37565"/>
        <dbReference type="ChEBI" id="CHEBI:43474"/>
        <dbReference type="ChEBI" id="CHEBI:58189"/>
    </reaction>
</comment>
<comment type="catalytic activity">
    <reaction evidence="27">
        <text>a 5'-end (5'-triphosphoguanosine)-adenylyl-adenylyl-cytidylyl-adenosine in mRNA + 2 S-adenosyl-L-methionine = a 5'-end (N(7)-methyl 5'-triphosphoguanosine)-(2'-O-methyladenylyl)-adenylyl-cytidylyl-adenosine in mRNA + 2 S-adenosyl-L-homocysteine + H(+)</text>
        <dbReference type="Rhea" id="RHEA:65376"/>
        <dbReference type="Rhea" id="RHEA-COMP:16797"/>
        <dbReference type="Rhea" id="RHEA-COMP:16798"/>
        <dbReference type="ChEBI" id="CHEBI:15378"/>
        <dbReference type="ChEBI" id="CHEBI:57856"/>
        <dbReference type="ChEBI" id="CHEBI:59789"/>
        <dbReference type="ChEBI" id="CHEBI:156483"/>
        <dbReference type="ChEBI" id="CHEBI:156484"/>
        <dbReference type="EC" id="2.1.1.375"/>
    </reaction>
</comment>
<evidence type="ECO:0000256" key="2">
    <source>
        <dbReference type="ARBA" id="ARBA00004328"/>
    </source>
</evidence>
<evidence type="ECO:0000256" key="20">
    <source>
        <dbReference type="ARBA" id="ARBA00024494"/>
    </source>
</evidence>
<dbReference type="InterPro" id="IPR048398">
    <property type="entry name" value="Methyltrans_Mon_C"/>
</dbReference>
<dbReference type="InterPro" id="IPR029063">
    <property type="entry name" value="SAM-dependent_MTases_sf"/>
</dbReference>
<dbReference type="Pfam" id="PF14314">
    <property type="entry name" value="Methyltrans_Mon_2nd"/>
    <property type="match status" value="1"/>
</dbReference>
<keyword evidence="10" id="KW-0949">S-adenosyl-L-methionine</keyword>
<evidence type="ECO:0000256" key="10">
    <source>
        <dbReference type="ARBA" id="ARBA00022691"/>
    </source>
</evidence>
<comment type="catalytic activity">
    <reaction evidence="20">
        <text>a 5'-end triphospho-adenylyl-adenylyl-cytidylyl-adenosine in mRNA + GDP + H(+) = a 5'-end (5'-triphosphoguanosine)-adenylyl-adenylyl-cytidylyl-adenosine in mRNA + diphosphate</text>
        <dbReference type="Rhea" id="RHEA:65436"/>
        <dbReference type="Rhea" id="RHEA-COMP:16797"/>
        <dbReference type="Rhea" id="RHEA-COMP:16799"/>
        <dbReference type="ChEBI" id="CHEBI:15378"/>
        <dbReference type="ChEBI" id="CHEBI:33019"/>
        <dbReference type="ChEBI" id="CHEBI:58189"/>
        <dbReference type="ChEBI" id="CHEBI:156484"/>
        <dbReference type="ChEBI" id="CHEBI:156503"/>
        <dbReference type="EC" id="2.7.7.88"/>
    </reaction>
</comment>
<protein>
    <recommendedName>
        <fullName evidence="5">RNA-directed RNA polymerase L</fullName>
        <ecNumber evidence="22">2.1.1.375</ecNumber>
        <ecNumber evidence="3">2.7.7.48</ecNumber>
        <ecNumber evidence="4">2.7.7.88</ecNumber>
    </recommendedName>
    <alternativeName>
        <fullName evidence="23">Large structural protein</fullName>
    </alternativeName>
    <alternativeName>
        <fullName evidence="25">Replicase</fullName>
    </alternativeName>
    <alternativeName>
        <fullName evidence="24">Transcriptase</fullName>
    </alternativeName>
</protein>
<keyword evidence="14" id="KW-0067">ATP-binding</keyword>
<organism evidence="31">
    <name type="scientific">Merida virus</name>
    <dbReference type="NCBI Taxonomy" id="1803034"/>
    <lineage>
        <taxon>Viruses</taxon>
        <taxon>Riboviria</taxon>
        <taxon>Orthornavirae</taxon>
        <taxon>Negarnaviricota</taxon>
        <taxon>Haploviricotina</taxon>
        <taxon>Monjiviricetes</taxon>
        <taxon>Mononegavirales</taxon>
        <taxon>Rhabdoviridae</taxon>
        <taxon>Alpharhabdovirinae</taxon>
        <taxon>Merhavirus</taxon>
        <taxon>Merhavirus merida</taxon>
    </lineage>
</organism>
<evidence type="ECO:0000256" key="26">
    <source>
        <dbReference type="ARBA" id="ARBA00047332"/>
    </source>
</evidence>
<keyword evidence="12" id="KW-0547">Nucleotide-binding</keyword>
<evidence type="ECO:0000313" key="31">
    <source>
        <dbReference type="EMBL" id="AWJ96718.1"/>
    </source>
</evidence>
<dbReference type="Pfam" id="PF21080">
    <property type="entry name" value="Methyltrans_Mon_1st"/>
    <property type="match status" value="1"/>
</dbReference>
<dbReference type="GO" id="GO:0016787">
    <property type="term" value="F:hydrolase activity"/>
    <property type="evidence" value="ECO:0007669"/>
    <property type="project" value="UniProtKB-KW"/>
</dbReference>
<evidence type="ECO:0000256" key="9">
    <source>
        <dbReference type="ARBA" id="ARBA00022679"/>
    </source>
</evidence>
<evidence type="ECO:0000256" key="14">
    <source>
        <dbReference type="ARBA" id="ARBA00022840"/>
    </source>
</evidence>
<evidence type="ECO:0000256" key="8">
    <source>
        <dbReference type="ARBA" id="ARBA00022664"/>
    </source>
</evidence>
<evidence type="ECO:0000256" key="25">
    <source>
        <dbReference type="ARBA" id="ARBA00031012"/>
    </source>
</evidence>
<dbReference type="PROSITE" id="PS50526">
    <property type="entry name" value="RDRP_SSRNA_NEG_NONSEG"/>
    <property type="match status" value="1"/>
</dbReference>
<keyword evidence="15" id="KW-0946">Virion</keyword>
<dbReference type="NCBIfam" id="TIGR04198">
    <property type="entry name" value="paramyx_RNAcap"/>
    <property type="match status" value="1"/>
</dbReference>
<evidence type="ECO:0000256" key="24">
    <source>
        <dbReference type="ARBA" id="ARBA00030436"/>
    </source>
</evidence>
<dbReference type="EC" id="2.1.1.375" evidence="22"/>
<dbReference type="InterPro" id="IPR039736">
    <property type="entry name" value="L_poly_C"/>
</dbReference>
<dbReference type="GO" id="GO:0004482">
    <property type="term" value="F:mRNA 5'-cap (guanine-N7-)-methyltransferase activity"/>
    <property type="evidence" value="ECO:0007669"/>
    <property type="project" value="InterPro"/>
</dbReference>
<dbReference type="PROSITE" id="PS51590">
    <property type="entry name" value="SAM_MT_MNV_L"/>
    <property type="match status" value="1"/>
</dbReference>
<keyword evidence="8" id="KW-0507">mRNA processing</keyword>
<evidence type="ECO:0000256" key="11">
    <source>
        <dbReference type="ARBA" id="ARBA00022695"/>
    </source>
</evidence>
<evidence type="ECO:0000256" key="23">
    <source>
        <dbReference type="ARBA" id="ARBA00030285"/>
    </source>
</evidence>
<dbReference type="Pfam" id="PF21081">
    <property type="entry name" value="Methyltrans_Mon_3rd"/>
    <property type="match status" value="1"/>
</dbReference>
<comment type="catalytic activity">
    <reaction evidence="21">
        <text>a 5'-end (5'-triphosphoguanosine)-(2'-O-methyladenylyl)-adenylyl-cytidylyl-adenosine in mRNA + S-adenosyl-L-methionine = a 5'-end (N(7)-methyl 5'-triphosphoguanosine)-(2'-O-methyladenylyl)-adenylyl-cytidylyl-adenosine in mRNA + S-adenosyl-L-homocysteine</text>
        <dbReference type="Rhea" id="RHEA:65440"/>
        <dbReference type="Rhea" id="RHEA-COMP:16798"/>
        <dbReference type="Rhea" id="RHEA-COMP:16801"/>
        <dbReference type="ChEBI" id="CHEBI:57856"/>
        <dbReference type="ChEBI" id="CHEBI:59789"/>
        <dbReference type="ChEBI" id="CHEBI:156482"/>
        <dbReference type="ChEBI" id="CHEBI:156483"/>
    </reaction>
</comment>
<keyword evidence="18" id="KW-1035">Host cytoplasm</keyword>
<evidence type="ECO:0000256" key="13">
    <source>
        <dbReference type="ARBA" id="ARBA00022801"/>
    </source>
</evidence>
<evidence type="ECO:0000256" key="22">
    <source>
        <dbReference type="ARBA" id="ARBA00026099"/>
    </source>
</evidence>
<evidence type="ECO:0000256" key="7">
    <source>
        <dbReference type="ARBA" id="ARBA00022603"/>
    </source>
</evidence>
<dbReference type="EC" id="2.7.7.88" evidence="4"/>
<dbReference type="EMBL" id="MH310083">
    <property type="protein sequence ID" value="AWJ96718.1"/>
    <property type="molecule type" value="Viral_cRNA"/>
</dbReference>
<keyword evidence="11" id="KW-0548">Nucleotidyltransferase</keyword>
<name>A0A2S1XY84_9RHAB</name>
<evidence type="ECO:0000256" key="1">
    <source>
        <dbReference type="ARBA" id="ARBA00004192"/>
    </source>
</evidence>
<dbReference type="Pfam" id="PF14318">
    <property type="entry name" value="Mononeg_mRNAcap"/>
    <property type="match status" value="1"/>
</dbReference>
<evidence type="ECO:0000256" key="18">
    <source>
        <dbReference type="ARBA" id="ARBA00023200"/>
    </source>
</evidence>
<keyword evidence="9" id="KW-0808">Transferase</keyword>
<dbReference type="GO" id="GO:0005524">
    <property type="term" value="F:ATP binding"/>
    <property type="evidence" value="ECO:0007669"/>
    <property type="project" value="UniProtKB-KW"/>
</dbReference>
<comment type="catalytic activity">
    <reaction evidence="26">
        <text>a 5'-end (5'-triphosphoguanosine)-adenylyl-adenylyl-cytidylyl-adenosine in mRNA + S-adenosyl-L-methionine = a 5'-end (5'-triphosphoguanosine)-(2'-O-methyladenylyl)-adenylyl-cytidylyl-adenosine in mRNA + S-adenosyl-L-homocysteine + H(+)</text>
        <dbReference type="Rhea" id="RHEA:65380"/>
        <dbReference type="Rhea" id="RHEA-COMP:16797"/>
        <dbReference type="Rhea" id="RHEA-COMP:16801"/>
        <dbReference type="ChEBI" id="CHEBI:15378"/>
        <dbReference type="ChEBI" id="CHEBI:57856"/>
        <dbReference type="ChEBI" id="CHEBI:59789"/>
        <dbReference type="ChEBI" id="CHEBI:156482"/>
        <dbReference type="ChEBI" id="CHEBI:156484"/>
    </reaction>
</comment>
<keyword evidence="13" id="KW-0378">Hydrolase</keyword>
<keyword evidence="19" id="KW-0511">Multifunctional enzyme</keyword>
<dbReference type="Pfam" id="PF00946">
    <property type="entry name" value="Mononeg_RNA_pol"/>
    <property type="match status" value="1"/>
</dbReference>
<evidence type="ECO:0000256" key="16">
    <source>
        <dbReference type="ARBA" id="ARBA00022953"/>
    </source>
</evidence>
<accession>A0A2S1XY84</accession>
<dbReference type="GO" id="GO:0030430">
    <property type="term" value="C:host cell cytoplasm"/>
    <property type="evidence" value="ECO:0007669"/>
    <property type="project" value="UniProtKB-SubCell"/>
</dbReference>
<evidence type="ECO:0000256" key="4">
    <source>
        <dbReference type="ARBA" id="ARBA00012582"/>
    </source>
</evidence>
<evidence type="ECO:0000256" key="3">
    <source>
        <dbReference type="ARBA" id="ARBA00012494"/>
    </source>
</evidence>